<dbReference type="InterPro" id="IPR036291">
    <property type="entry name" value="NAD(P)-bd_dom_sf"/>
</dbReference>
<dbReference type="SUPFAM" id="SSF51735">
    <property type="entry name" value="NAD(P)-binding Rossmann-fold domains"/>
    <property type="match status" value="1"/>
</dbReference>
<evidence type="ECO:0000256" key="2">
    <source>
        <dbReference type="ARBA" id="ARBA00022857"/>
    </source>
</evidence>
<organism evidence="4 5">
    <name type="scientific">Lachancea quebecensis</name>
    <dbReference type="NCBI Taxonomy" id="1654605"/>
    <lineage>
        <taxon>Eukaryota</taxon>
        <taxon>Fungi</taxon>
        <taxon>Dikarya</taxon>
        <taxon>Ascomycota</taxon>
        <taxon>Saccharomycotina</taxon>
        <taxon>Saccharomycetes</taxon>
        <taxon>Saccharomycetales</taxon>
        <taxon>Saccharomycetaceae</taxon>
        <taxon>Lachancea</taxon>
    </lineage>
</organism>
<dbReference type="AlphaFoldDB" id="A0A0N7MLM2"/>
<dbReference type="PRINTS" id="PR00080">
    <property type="entry name" value="SDRFAMILY"/>
</dbReference>
<reference evidence="5" key="1">
    <citation type="submission" date="2015-10" db="EMBL/GenBank/DDBJ databases">
        <authorList>
            <person name="Devillers H."/>
        </authorList>
    </citation>
    <scope>NUCLEOTIDE SEQUENCE [LARGE SCALE GENOMIC DNA]</scope>
</reference>
<keyword evidence="2" id="KW-0521">NADP</keyword>
<dbReference type="PRINTS" id="PR00081">
    <property type="entry name" value="GDHRDH"/>
</dbReference>
<protein>
    <submittedName>
        <fullName evidence="4">LAQU0S06e03532g1_1</fullName>
    </submittedName>
</protein>
<comment type="similarity">
    <text evidence="1 3">Belongs to the short-chain dehydrogenases/reductases (SDR) family.</text>
</comment>
<evidence type="ECO:0000313" key="4">
    <source>
        <dbReference type="EMBL" id="CUS22679.1"/>
    </source>
</evidence>
<sequence length="278" mass="29209">MSIKTALITGAAQGIGKAIAVNLGRKGFQLALADLPQQAEKAKSVIEEIRAARPEIKAPIFLPVDVSNRQSVFDAVDKAADHFGSFDVMINNAGIAMVAKVLECTPEELDRIMKINVGGVLYGTQAATKKFVQLNRGGDYTPSTVKTAKRELTGKIINCCSIVGNGAFAALPLYSASKFAVKGLTQASAKELAPLGITVNAYAPGIVLTPMWDLIDTKLSEITGLPAGENLKRAIDGIALKRGETPEDVAGLVSFLATEGSDYITGQNIAVDGGISYN</sequence>
<dbReference type="GO" id="GO:0048038">
    <property type="term" value="F:quinone binding"/>
    <property type="evidence" value="ECO:0007669"/>
    <property type="project" value="TreeGrafter"/>
</dbReference>
<keyword evidence="5" id="KW-1185">Reference proteome</keyword>
<dbReference type="Gene3D" id="3.40.50.720">
    <property type="entry name" value="NAD(P)-binding Rossmann-like Domain"/>
    <property type="match status" value="1"/>
</dbReference>
<dbReference type="GO" id="GO:0016616">
    <property type="term" value="F:oxidoreductase activity, acting on the CH-OH group of donors, NAD or NADP as acceptor"/>
    <property type="evidence" value="ECO:0007669"/>
    <property type="project" value="TreeGrafter"/>
</dbReference>
<accession>A0A0N7MLM2</accession>
<evidence type="ECO:0000313" key="5">
    <source>
        <dbReference type="Proteomes" id="UP000236544"/>
    </source>
</evidence>
<gene>
    <name evidence="4" type="ORF">LAQU0_S06e03532g</name>
</gene>
<evidence type="ECO:0000256" key="3">
    <source>
        <dbReference type="RuleBase" id="RU000363"/>
    </source>
</evidence>
<proteinExistence type="inferred from homology"/>
<dbReference type="Proteomes" id="UP000236544">
    <property type="component" value="Unassembled WGS sequence"/>
</dbReference>
<dbReference type="EMBL" id="LN890530">
    <property type="protein sequence ID" value="CUS22679.1"/>
    <property type="molecule type" value="Genomic_DNA"/>
</dbReference>
<dbReference type="PANTHER" id="PTHR42760">
    <property type="entry name" value="SHORT-CHAIN DEHYDROGENASES/REDUCTASES FAMILY MEMBER"/>
    <property type="match status" value="1"/>
</dbReference>
<dbReference type="Pfam" id="PF00106">
    <property type="entry name" value="adh_short"/>
    <property type="match status" value="1"/>
</dbReference>
<name>A0A0N7MLM2_9SACH</name>
<dbReference type="GO" id="GO:0006633">
    <property type="term" value="P:fatty acid biosynthetic process"/>
    <property type="evidence" value="ECO:0007669"/>
    <property type="project" value="TreeGrafter"/>
</dbReference>
<dbReference type="FunFam" id="3.40.50.720:FF:000084">
    <property type="entry name" value="Short-chain dehydrogenase reductase"/>
    <property type="match status" value="1"/>
</dbReference>
<dbReference type="PANTHER" id="PTHR42760:SF121">
    <property type="entry name" value="3-OXOACYL-(ACYL-CARRIER-PROTEIN) REDUCTASE"/>
    <property type="match status" value="1"/>
</dbReference>
<dbReference type="InterPro" id="IPR002347">
    <property type="entry name" value="SDR_fam"/>
</dbReference>
<dbReference type="OrthoDB" id="47007at2759"/>
<evidence type="ECO:0000256" key="1">
    <source>
        <dbReference type="ARBA" id="ARBA00006484"/>
    </source>
</evidence>